<dbReference type="InterPro" id="IPR050312">
    <property type="entry name" value="IolE/XylAMocC-like"/>
</dbReference>
<dbReference type="PANTHER" id="PTHR12110">
    <property type="entry name" value="HYDROXYPYRUVATE ISOMERASE"/>
    <property type="match status" value="1"/>
</dbReference>
<protein>
    <submittedName>
        <fullName evidence="3">TIM barrel protein</fullName>
    </submittedName>
</protein>
<evidence type="ECO:0000256" key="1">
    <source>
        <dbReference type="ARBA" id="ARBA00023277"/>
    </source>
</evidence>
<dbReference type="Gene3D" id="3.20.20.150">
    <property type="entry name" value="Divalent-metal-dependent TIM barrel enzymes"/>
    <property type="match status" value="1"/>
</dbReference>
<gene>
    <name evidence="3" type="ORF">GCM10022240_06830</name>
</gene>
<evidence type="ECO:0000259" key="2">
    <source>
        <dbReference type="Pfam" id="PF01261"/>
    </source>
</evidence>
<dbReference type="PANTHER" id="PTHR12110:SF48">
    <property type="entry name" value="BLL3656 PROTEIN"/>
    <property type="match status" value="1"/>
</dbReference>
<dbReference type="Proteomes" id="UP001500540">
    <property type="component" value="Unassembled WGS sequence"/>
</dbReference>
<keyword evidence="4" id="KW-1185">Reference proteome</keyword>
<keyword evidence="1" id="KW-0119">Carbohydrate metabolism</keyword>
<sequence>MTRPLGVAHLTLLSLTPPEIVSAATAAGLDFVGIRVRAVTSDEPIPALRPGSPLLRETVMRLKDTGVVVRDIEFLPITPGTGPDDWQSALEAGAALGATALTIAGADTDRSRLLDKISQLTADAAGYGIRPLLEPISYQPIARVTDAAAIARATGAGLMLDPLHIQRGGSDVADVAALDPGLIPMIQLCDAPLAPPSGDRLPALQHEARAQRLQIGEGELPLAALLAATPAGVPVSIEVPHALRQQSVSPHEWIVQNAQAARALIEQADSARDTIGHQDV</sequence>
<name>A0ABP7GBG1_9MICO</name>
<evidence type="ECO:0000313" key="4">
    <source>
        <dbReference type="Proteomes" id="UP001500540"/>
    </source>
</evidence>
<evidence type="ECO:0000313" key="3">
    <source>
        <dbReference type="EMBL" id="GAA3756618.1"/>
    </source>
</evidence>
<dbReference type="RefSeq" id="WP_344780542.1">
    <property type="nucleotide sequence ID" value="NZ_BAABAF010000002.1"/>
</dbReference>
<feature type="domain" description="Xylose isomerase-like TIM barrel" evidence="2">
    <location>
        <begin position="84"/>
        <end position="257"/>
    </location>
</feature>
<dbReference type="SUPFAM" id="SSF51658">
    <property type="entry name" value="Xylose isomerase-like"/>
    <property type="match status" value="1"/>
</dbReference>
<dbReference type="Pfam" id="PF01261">
    <property type="entry name" value="AP_endonuc_2"/>
    <property type="match status" value="1"/>
</dbReference>
<dbReference type="EMBL" id="BAABAF010000002">
    <property type="protein sequence ID" value="GAA3756618.1"/>
    <property type="molecule type" value="Genomic_DNA"/>
</dbReference>
<organism evidence="3 4">
    <name type="scientific">Microbacterium kribbense</name>
    <dbReference type="NCBI Taxonomy" id="433645"/>
    <lineage>
        <taxon>Bacteria</taxon>
        <taxon>Bacillati</taxon>
        <taxon>Actinomycetota</taxon>
        <taxon>Actinomycetes</taxon>
        <taxon>Micrococcales</taxon>
        <taxon>Microbacteriaceae</taxon>
        <taxon>Microbacterium</taxon>
    </lineage>
</organism>
<reference evidence="4" key="1">
    <citation type="journal article" date="2019" name="Int. J. Syst. Evol. Microbiol.">
        <title>The Global Catalogue of Microorganisms (GCM) 10K type strain sequencing project: providing services to taxonomists for standard genome sequencing and annotation.</title>
        <authorList>
            <consortium name="The Broad Institute Genomics Platform"/>
            <consortium name="The Broad Institute Genome Sequencing Center for Infectious Disease"/>
            <person name="Wu L."/>
            <person name="Ma J."/>
        </authorList>
    </citation>
    <scope>NUCLEOTIDE SEQUENCE [LARGE SCALE GENOMIC DNA]</scope>
    <source>
        <strain evidence="4">JCM 16950</strain>
    </source>
</reference>
<accession>A0ABP7GBG1</accession>
<dbReference type="InterPro" id="IPR013022">
    <property type="entry name" value="Xyl_isomerase-like_TIM-brl"/>
</dbReference>
<proteinExistence type="predicted"/>
<dbReference type="InterPro" id="IPR036237">
    <property type="entry name" value="Xyl_isomerase-like_sf"/>
</dbReference>
<comment type="caution">
    <text evidence="3">The sequence shown here is derived from an EMBL/GenBank/DDBJ whole genome shotgun (WGS) entry which is preliminary data.</text>
</comment>